<dbReference type="OrthoDB" id="10263222at2759"/>
<dbReference type="GO" id="GO:0000470">
    <property type="term" value="P:maturation of LSU-rRNA"/>
    <property type="evidence" value="ECO:0007669"/>
    <property type="project" value="TreeGrafter"/>
</dbReference>
<name>A0A397G3P5_9GLOM</name>
<proteinExistence type="predicted"/>
<evidence type="ECO:0000313" key="2">
    <source>
        <dbReference type="Proteomes" id="UP000266861"/>
    </source>
</evidence>
<organism evidence="1 2">
    <name type="scientific">Diversispora epigaea</name>
    <dbReference type="NCBI Taxonomy" id="1348612"/>
    <lineage>
        <taxon>Eukaryota</taxon>
        <taxon>Fungi</taxon>
        <taxon>Fungi incertae sedis</taxon>
        <taxon>Mucoromycota</taxon>
        <taxon>Glomeromycotina</taxon>
        <taxon>Glomeromycetes</taxon>
        <taxon>Diversisporales</taxon>
        <taxon>Diversisporaceae</taxon>
        <taxon>Diversispora</taxon>
    </lineage>
</organism>
<dbReference type="PANTHER" id="PTHR15002">
    <property type="entry name" value="RIBOSOMAL BIOGENESIS PROTEIN LAS1L"/>
    <property type="match status" value="1"/>
</dbReference>
<protein>
    <submittedName>
        <fullName evidence="1">Uncharacterized protein</fullName>
    </submittedName>
</protein>
<keyword evidence="2" id="KW-1185">Reference proteome</keyword>
<evidence type="ECO:0000313" key="1">
    <source>
        <dbReference type="EMBL" id="RHZ44689.1"/>
    </source>
</evidence>
<dbReference type="EMBL" id="PQFF01000566">
    <property type="protein sequence ID" value="RHZ44689.1"/>
    <property type="molecule type" value="Genomic_DNA"/>
</dbReference>
<dbReference type="InterPro" id="IPR007174">
    <property type="entry name" value="Las1"/>
</dbReference>
<comment type="caution">
    <text evidence="1">The sequence shown here is derived from an EMBL/GenBank/DDBJ whole genome shotgun (WGS) entry which is preliminary data.</text>
</comment>
<dbReference type="GO" id="GO:0000460">
    <property type="term" value="P:maturation of 5.8S rRNA"/>
    <property type="evidence" value="ECO:0007669"/>
    <property type="project" value="TreeGrafter"/>
</dbReference>
<dbReference type="GO" id="GO:0004519">
    <property type="term" value="F:endonuclease activity"/>
    <property type="evidence" value="ECO:0007669"/>
    <property type="project" value="InterPro"/>
</dbReference>
<dbReference type="AlphaFoldDB" id="A0A397G3P5"/>
<dbReference type="Proteomes" id="UP000266861">
    <property type="component" value="Unassembled WGS sequence"/>
</dbReference>
<gene>
    <name evidence="1" type="ORF">Glove_712g24</name>
</gene>
<dbReference type="Pfam" id="PF04031">
    <property type="entry name" value="Las1"/>
    <property type="match status" value="1"/>
</dbReference>
<reference evidence="1 2" key="1">
    <citation type="submission" date="2018-08" db="EMBL/GenBank/DDBJ databases">
        <title>Genome and evolution of the arbuscular mycorrhizal fungus Diversispora epigaea (formerly Glomus versiforme) and its bacterial endosymbionts.</title>
        <authorList>
            <person name="Sun X."/>
            <person name="Fei Z."/>
            <person name="Harrison M."/>
        </authorList>
    </citation>
    <scope>NUCLEOTIDE SEQUENCE [LARGE SCALE GENOMIC DNA]</scope>
    <source>
        <strain evidence="1 2">IT104</strain>
    </source>
</reference>
<dbReference type="GO" id="GO:0090730">
    <property type="term" value="C:Las1 complex"/>
    <property type="evidence" value="ECO:0007669"/>
    <property type="project" value="InterPro"/>
</dbReference>
<sequence length="487" mass="56607">MASIPRVVPWTSPQEYQNVYQWLYSDSPELRELGVKRVKAWSSRGKIPQSIVFTAAFVEASLRDEFAFGKIKISNYELRLLYSMAFIRFVNGIIDPNQGKYAKSVASIAHKLDMPSWFVDLRHAGTHEHLPSLQVLRKGCQQALKWLEDKYWTAQKPIISTQIDEIRSLIIDYKKYSKDPDSNKKISTNNVLKKISNLITAEYIKDLLVPVLLENGYLIPKGKKKRSSRSNTTLSMKLIEIWFPMLQKFGYEWPTFYDELVQEMLEKLISNDEGEIYINFSDQLEIFQTSESSQPKNISSSYLFTLVAWISHFLEISYAKKNNSFIKLDLENILEFCLRNPNLYTKMILEFMTNHDEDLRENIAPFMIYIDKIDVSKNNQSNLKEIPIFTDEDMEKEVWNLRKEFNKTFDLKQNSKDSSTTENSLNKDSNLDSAWKLYNPDEWKKCPMGCLPNGLIPCLDFSLDLDGPSIFIPEPLDDDVDMMLTGE</sequence>
<accession>A0A397G3P5</accession>
<dbReference type="PANTHER" id="PTHR15002:SF0">
    <property type="entry name" value="RIBOSOMAL BIOGENESIS PROTEIN LAS1L"/>
    <property type="match status" value="1"/>
</dbReference>
<dbReference type="GO" id="GO:0030687">
    <property type="term" value="C:preribosome, large subunit precursor"/>
    <property type="evidence" value="ECO:0007669"/>
    <property type="project" value="TreeGrafter"/>
</dbReference>
<dbReference type="STRING" id="1348612.A0A397G3P5"/>